<feature type="repeat" description="ANK" evidence="1">
    <location>
        <begin position="213"/>
        <end position="245"/>
    </location>
</feature>
<dbReference type="PROSITE" id="PS50088">
    <property type="entry name" value="ANK_REPEAT"/>
    <property type="match status" value="3"/>
</dbReference>
<feature type="repeat" description="ANK" evidence="1">
    <location>
        <begin position="891"/>
        <end position="923"/>
    </location>
</feature>
<name>A0AAD8NS27_TARER</name>
<feature type="repeat" description="ANK" evidence="1">
    <location>
        <begin position="552"/>
        <end position="584"/>
    </location>
</feature>
<accession>A0AAD8NS27</accession>
<keyword evidence="3" id="KW-1185">Reference proteome</keyword>
<reference evidence="2" key="1">
    <citation type="journal article" date="2023" name="bioRxiv">
        <title>Improved chromosome-level genome assembly for marigold (Tagetes erecta).</title>
        <authorList>
            <person name="Jiang F."/>
            <person name="Yuan L."/>
            <person name="Wang S."/>
            <person name="Wang H."/>
            <person name="Xu D."/>
            <person name="Wang A."/>
            <person name="Fan W."/>
        </authorList>
    </citation>
    <scope>NUCLEOTIDE SEQUENCE</scope>
    <source>
        <strain evidence="2">WSJ</strain>
        <tissue evidence="2">Leaf</tissue>
    </source>
</reference>
<dbReference type="AlphaFoldDB" id="A0AAD8NS27"/>
<dbReference type="EMBL" id="JAUHHV010000007">
    <property type="protein sequence ID" value="KAK1418636.1"/>
    <property type="molecule type" value="Genomic_DNA"/>
</dbReference>
<comment type="caution">
    <text evidence="2">The sequence shown here is derived from an EMBL/GenBank/DDBJ whole genome shotgun (WGS) entry which is preliminary data.</text>
</comment>
<proteinExistence type="predicted"/>
<dbReference type="Proteomes" id="UP001229421">
    <property type="component" value="Unassembled WGS sequence"/>
</dbReference>
<evidence type="ECO:0000313" key="3">
    <source>
        <dbReference type="Proteomes" id="UP001229421"/>
    </source>
</evidence>
<dbReference type="Gene3D" id="1.25.40.20">
    <property type="entry name" value="Ankyrin repeat-containing domain"/>
    <property type="match status" value="3"/>
</dbReference>
<evidence type="ECO:0000313" key="2">
    <source>
        <dbReference type="EMBL" id="KAK1418636.1"/>
    </source>
</evidence>
<evidence type="ECO:0000256" key="1">
    <source>
        <dbReference type="PROSITE-ProRule" id="PRU00023"/>
    </source>
</evidence>
<protein>
    <submittedName>
        <fullName evidence="2">Uncharacterized protein</fullName>
    </submittedName>
</protein>
<dbReference type="SMART" id="SM00248">
    <property type="entry name" value="ANK"/>
    <property type="match status" value="15"/>
</dbReference>
<keyword evidence="1" id="KW-0040">ANK repeat</keyword>
<dbReference type="Pfam" id="PF12796">
    <property type="entry name" value="Ank_2"/>
    <property type="match status" value="3"/>
</dbReference>
<dbReference type="InterPro" id="IPR036770">
    <property type="entry name" value="Ankyrin_rpt-contain_sf"/>
</dbReference>
<dbReference type="PANTHER" id="PTHR47303">
    <property type="match status" value="1"/>
</dbReference>
<organism evidence="2 3">
    <name type="scientific">Tagetes erecta</name>
    <name type="common">African marigold</name>
    <dbReference type="NCBI Taxonomy" id="13708"/>
    <lineage>
        <taxon>Eukaryota</taxon>
        <taxon>Viridiplantae</taxon>
        <taxon>Streptophyta</taxon>
        <taxon>Embryophyta</taxon>
        <taxon>Tracheophyta</taxon>
        <taxon>Spermatophyta</taxon>
        <taxon>Magnoliopsida</taxon>
        <taxon>eudicotyledons</taxon>
        <taxon>Gunneridae</taxon>
        <taxon>Pentapetalae</taxon>
        <taxon>asterids</taxon>
        <taxon>campanulids</taxon>
        <taxon>Asterales</taxon>
        <taxon>Asteraceae</taxon>
        <taxon>Asteroideae</taxon>
        <taxon>Heliantheae alliance</taxon>
        <taxon>Tageteae</taxon>
        <taxon>Tagetes</taxon>
    </lineage>
</organism>
<dbReference type="SUPFAM" id="SSF48403">
    <property type="entry name" value="Ankyrin repeat"/>
    <property type="match status" value="2"/>
</dbReference>
<dbReference type="PROSITE" id="PS50297">
    <property type="entry name" value="ANK_REP_REGION"/>
    <property type="match status" value="3"/>
</dbReference>
<dbReference type="PANTHER" id="PTHR47303:SF1">
    <property type="entry name" value="NF-KAPPA-B INHIBITOR BETA"/>
    <property type="match status" value="1"/>
</dbReference>
<dbReference type="InterPro" id="IPR002110">
    <property type="entry name" value="Ankyrin_rpt"/>
</dbReference>
<gene>
    <name evidence="2" type="ORF">QVD17_27781</name>
</gene>
<sequence>MSTKYPFPSHVSVQSFVTVKLSDKSMYGLWKTQMQCLLKSHDMLGFINESTPSGDEWERSDALVHGWILASLSEQAAVAVLNRLTSKQTCVTAKHVWEQVQSMYGRHETVLKGGEGGGFGSSPAGFCIDVLEKVKENKEQSANKQALYRAVSDGNIKKVMSILKNNKIGITDSISINNNTALHIAMTYKRNGGFLEHMLNLNETPLKDVQNSDGSTLLHLAVSLGNTHAAKILLGRSPDLLSVKDNNGLTPLDMILSRPRDEEMCLFLTSCSTVSDIEQYIDNNTFANMGHEPVVNAIHYKHFDLALTFLKKFKTLKSPDVLMAIAQNYPADFKPIQLIIYELLRTSILSFIARGTSDMRTCNKLANLVLRAALAYPFKILIQLCLKFKAFYGDEWERSDALVHGWILASLSEQAAVAVLNRLTSKQTCVTAKHVWEQVQSMYGRHETVLKGGEGGGFGSSPAGFCIDVLEKVKENKEQSANKQALYRAVSDGNIKKVMSILKNNKIGITDSISINNNTALHIAMTYKRNGGFLEHMLNLNETPLKDVQNSDGSTLLHLAVSLGNTHAAKILLGRSPDLLSVKDNNGLTPLDMILSRPRDEEMCLFLTSCSTVSDIEQYIDNNTFANMGHEPVVNAIHYKHFDLALTFLKKFKTLKSPDVLMAIAQNYPADFKPIQLIIYELLRTSILSFIARGTSDMRTCNKLANLVLRAALAYPFKILIQLCLKFKAFYGDEWERSDALVHGWILASLSEQAAVAVLNRLTSKQTCVTAKHVWEQVQSMYGRHETVLKGGEGGGFGSSPAGFCIDVLEKVKENKEQSANKQALYRAVSDGNIKKVMSILKNNKIGITDSISINNNTALHIAMTYKRNGGFLEHMLNLNETPLKDVQNSDGSTLLHLAVSLGNTHAAKILLGRSPDLLSVKDNNGLTPLDMILSRPRDEEMCLFLTSCSTVSDIEQYIDNNTFANMGHEPVVNAIHYKHFDLALTFLKKFKTLKSPDVLMAIAQNYPADFKPIQLIIYELLRTSILSFIARGTSDMRTCNKLANLVLRAALAYPFKILIQLCLKFKAFYDLTSYLLPSSLPMYRNNTKSTTLLPASTASSTPLLVAPPAVVALVFPSHHHSVHLSVSSHLTVRRTAGDSDDASFIPMSVLASNFDQNNLKSLEDEIQGYPSIIDWHANIYADPTRPLLVDIGSGIDFSVDFSMHPHSNVFISIFASWEIKKVHCSH</sequence>